<evidence type="ECO:0000313" key="16">
    <source>
        <dbReference type="Proteomes" id="UP000019277"/>
    </source>
</evidence>
<evidence type="ECO:0000256" key="2">
    <source>
        <dbReference type="ARBA" id="ARBA00004236"/>
    </source>
</evidence>
<feature type="transmembrane region" description="Helical" evidence="12">
    <location>
        <begin position="6"/>
        <end position="27"/>
    </location>
</feature>
<dbReference type="SMART" id="SM00387">
    <property type="entry name" value="HATPase_c"/>
    <property type="match status" value="1"/>
</dbReference>
<dbReference type="AlphaFoldDB" id="W7IHK6"/>
<dbReference type="eggNOG" id="COG2205">
    <property type="taxonomic scope" value="Bacteria"/>
</dbReference>
<dbReference type="SUPFAM" id="SSF55874">
    <property type="entry name" value="ATPase domain of HSP90 chaperone/DNA topoisomerase II/histidine kinase"/>
    <property type="match status" value="1"/>
</dbReference>
<dbReference type="InterPro" id="IPR036890">
    <property type="entry name" value="HATPase_C_sf"/>
</dbReference>
<dbReference type="Pfam" id="PF02518">
    <property type="entry name" value="HATPase_c"/>
    <property type="match status" value="1"/>
</dbReference>
<keyword evidence="9" id="KW-0902">Two-component regulatory system</keyword>
<sequence length="450" mass="47251">MLSFAAGAAIVSLVLTVSVFTISRGYLLGQRERSAQRLADADADFVASRLAVPGMTPAAALSAVDPPADTILLLDWRGGWTSSDPAVPARAPSEHLAESPREGAPTRPTTIRNQPYLVTAMPLDGGTLYEFAPIVELRDTLRVLRTVLVISGLAATLGGALLGLWASGRVLRPLRSLAGTAASIAGGNLDSRLPEQGDRDLRPILSSFNTMVDSLQRRIERERRFVGDVTHELRTPLTTLVTSVGLLGKHAEEMPERPRTALRLVEGELAHLRGMVEDLLTLARTEAGLHHDDEAPVSTRDLLAHVLGERAAPVLDADGDGRVRGHKLALIRAFTNLVDNAEQHGGGVTGVELSTSADSVVVAVDDAGPGVPEGERERIFERFATGRAARGSTSGNGLGLALVAEAVRANGGTVECVTAPGGGARFVVRLPRDHGEGDGAVAASAAEPQT</sequence>
<evidence type="ECO:0000256" key="6">
    <source>
        <dbReference type="ARBA" id="ARBA00022692"/>
    </source>
</evidence>
<dbReference type="STRING" id="909613.UO65_4946"/>
<dbReference type="PRINTS" id="PR00344">
    <property type="entry name" value="BCTRLSENSOR"/>
</dbReference>
<dbReference type="SMART" id="SM00304">
    <property type="entry name" value="HAMP"/>
    <property type="match status" value="1"/>
</dbReference>
<dbReference type="CDD" id="cd06225">
    <property type="entry name" value="HAMP"/>
    <property type="match status" value="1"/>
</dbReference>
<evidence type="ECO:0000256" key="5">
    <source>
        <dbReference type="ARBA" id="ARBA00022679"/>
    </source>
</evidence>
<dbReference type="Gene3D" id="1.10.287.130">
    <property type="match status" value="1"/>
</dbReference>
<dbReference type="PANTHER" id="PTHR45436:SF5">
    <property type="entry name" value="SENSOR HISTIDINE KINASE TRCS"/>
    <property type="match status" value="1"/>
</dbReference>
<dbReference type="CDD" id="cd00082">
    <property type="entry name" value="HisKA"/>
    <property type="match status" value="1"/>
</dbReference>
<comment type="catalytic activity">
    <reaction evidence="1">
        <text>ATP + protein L-histidine = ADP + protein N-phospho-L-histidine.</text>
        <dbReference type="EC" id="2.7.13.3"/>
    </reaction>
</comment>
<evidence type="ECO:0000256" key="11">
    <source>
        <dbReference type="SAM" id="MobiDB-lite"/>
    </source>
</evidence>
<evidence type="ECO:0000256" key="3">
    <source>
        <dbReference type="ARBA" id="ARBA00012438"/>
    </source>
</evidence>
<evidence type="ECO:0000259" key="14">
    <source>
        <dbReference type="PROSITE" id="PS50885"/>
    </source>
</evidence>
<keyword evidence="6 12" id="KW-0812">Transmembrane</keyword>
<dbReference type="PROSITE" id="PS50885">
    <property type="entry name" value="HAMP"/>
    <property type="match status" value="1"/>
</dbReference>
<keyword evidence="10 12" id="KW-0472">Membrane</keyword>
<dbReference type="Pfam" id="PF00512">
    <property type="entry name" value="HisKA"/>
    <property type="match status" value="1"/>
</dbReference>
<comment type="caution">
    <text evidence="15">The sequence shown here is derived from an EMBL/GenBank/DDBJ whole genome shotgun (WGS) entry which is preliminary data.</text>
</comment>
<dbReference type="InterPro" id="IPR003594">
    <property type="entry name" value="HATPase_dom"/>
</dbReference>
<dbReference type="InterPro" id="IPR003661">
    <property type="entry name" value="HisK_dim/P_dom"/>
</dbReference>
<dbReference type="SMART" id="SM00388">
    <property type="entry name" value="HisKA"/>
    <property type="match status" value="1"/>
</dbReference>
<keyword evidence="5" id="KW-0808">Transferase</keyword>
<evidence type="ECO:0000256" key="10">
    <source>
        <dbReference type="ARBA" id="ARBA00023136"/>
    </source>
</evidence>
<dbReference type="Gene3D" id="6.10.340.10">
    <property type="match status" value="1"/>
</dbReference>
<keyword evidence="16" id="KW-1185">Reference proteome</keyword>
<dbReference type="EC" id="2.7.13.3" evidence="3"/>
<dbReference type="EMBL" id="AYXG01000185">
    <property type="protein sequence ID" value="EWC59803.1"/>
    <property type="molecule type" value="Genomic_DNA"/>
</dbReference>
<dbReference type="CDD" id="cd00075">
    <property type="entry name" value="HATPase"/>
    <property type="match status" value="1"/>
</dbReference>
<evidence type="ECO:0000256" key="12">
    <source>
        <dbReference type="SAM" id="Phobius"/>
    </source>
</evidence>
<dbReference type="PANTHER" id="PTHR45436">
    <property type="entry name" value="SENSOR HISTIDINE KINASE YKOH"/>
    <property type="match status" value="1"/>
</dbReference>
<reference evidence="15 16" key="1">
    <citation type="journal article" date="2014" name="Genome Announc.">
        <title>Draft Genome Sequence of the Antitrypanosomally Active Sponge-Associated Bacterium Actinokineospora sp. Strain EG49.</title>
        <authorList>
            <person name="Harjes J."/>
            <person name="Ryu T."/>
            <person name="Abdelmohsen U.R."/>
            <person name="Moitinho-Silva L."/>
            <person name="Horn H."/>
            <person name="Ravasi T."/>
            <person name="Hentschel U."/>
        </authorList>
    </citation>
    <scope>NUCLEOTIDE SEQUENCE [LARGE SCALE GENOMIC DNA]</scope>
    <source>
        <strain evidence="15 16">EG49</strain>
    </source>
</reference>
<feature type="region of interest" description="Disordered" evidence="11">
    <location>
        <begin position="84"/>
        <end position="110"/>
    </location>
</feature>
<evidence type="ECO:0000259" key="13">
    <source>
        <dbReference type="PROSITE" id="PS50109"/>
    </source>
</evidence>
<dbReference type="Proteomes" id="UP000019277">
    <property type="component" value="Unassembled WGS sequence"/>
</dbReference>
<dbReference type="InterPro" id="IPR036097">
    <property type="entry name" value="HisK_dim/P_sf"/>
</dbReference>
<evidence type="ECO:0000256" key="1">
    <source>
        <dbReference type="ARBA" id="ARBA00000085"/>
    </source>
</evidence>
<dbReference type="Gene3D" id="3.30.565.10">
    <property type="entry name" value="Histidine kinase-like ATPase, C-terminal domain"/>
    <property type="match status" value="1"/>
</dbReference>
<feature type="transmembrane region" description="Helical" evidence="12">
    <location>
        <begin position="147"/>
        <end position="166"/>
    </location>
</feature>
<gene>
    <name evidence="15" type="ORF">UO65_4946</name>
</gene>
<accession>W7IHK6</accession>
<dbReference type="SUPFAM" id="SSF47384">
    <property type="entry name" value="Homodimeric domain of signal transducing histidine kinase"/>
    <property type="match status" value="1"/>
</dbReference>
<dbReference type="InterPro" id="IPR005467">
    <property type="entry name" value="His_kinase_dom"/>
</dbReference>
<dbReference type="GO" id="GO:0005886">
    <property type="term" value="C:plasma membrane"/>
    <property type="evidence" value="ECO:0007669"/>
    <property type="project" value="UniProtKB-SubCell"/>
</dbReference>
<name>W7IHK6_9PSEU</name>
<keyword evidence="4" id="KW-0597">Phosphoprotein</keyword>
<protein>
    <recommendedName>
        <fullName evidence="3">histidine kinase</fullName>
        <ecNumber evidence="3">2.7.13.3</ecNumber>
    </recommendedName>
</protein>
<dbReference type="Pfam" id="PF00672">
    <property type="entry name" value="HAMP"/>
    <property type="match status" value="1"/>
</dbReference>
<comment type="subcellular location">
    <subcellularLocation>
        <location evidence="2">Cell membrane</location>
    </subcellularLocation>
</comment>
<dbReference type="SUPFAM" id="SSF158472">
    <property type="entry name" value="HAMP domain-like"/>
    <property type="match status" value="1"/>
</dbReference>
<dbReference type="InterPro" id="IPR004358">
    <property type="entry name" value="Sig_transdc_His_kin-like_C"/>
</dbReference>
<dbReference type="PATRIC" id="fig|909613.9.peg.4944"/>
<evidence type="ECO:0000313" key="15">
    <source>
        <dbReference type="EMBL" id="EWC59803.1"/>
    </source>
</evidence>
<keyword evidence="7 15" id="KW-0418">Kinase</keyword>
<evidence type="ECO:0000256" key="7">
    <source>
        <dbReference type="ARBA" id="ARBA00022777"/>
    </source>
</evidence>
<dbReference type="PROSITE" id="PS50109">
    <property type="entry name" value="HIS_KIN"/>
    <property type="match status" value="1"/>
</dbReference>
<feature type="domain" description="Histidine kinase" evidence="13">
    <location>
        <begin position="228"/>
        <end position="434"/>
    </location>
</feature>
<keyword evidence="8 12" id="KW-1133">Transmembrane helix</keyword>
<feature type="domain" description="HAMP" evidence="14">
    <location>
        <begin position="168"/>
        <end position="220"/>
    </location>
</feature>
<feature type="compositionally biased region" description="Basic and acidic residues" evidence="11">
    <location>
        <begin position="92"/>
        <end position="101"/>
    </location>
</feature>
<organism evidence="15 16">
    <name type="scientific">Actinokineospora spheciospongiae</name>
    <dbReference type="NCBI Taxonomy" id="909613"/>
    <lineage>
        <taxon>Bacteria</taxon>
        <taxon>Bacillati</taxon>
        <taxon>Actinomycetota</taxon>
        <taxon>Actinomycetes</taxon>
        <taxon>Pseudonocardiales</taxon>
        <taxon>Pseudonocardiaceae</taxon>
        <taxon>Actinokineospora</taxon>
    </lineage>
</organism>
<dbReference type="InterPro" id="IPR003660">
    <property type="entry name" value="HAMP_dom"/>
</dbReference>
<dbReference type="InterPro" id="IPR050428">
    <property type="entry name" value="TCS_sensor_his_kinase"/>
</dbReference>
<evidence type="ECO:0000256" key="9">
    <source>
        <dbReference type="ARBA" id="ARBA00023012"/>
    </source>
</evidence>
<evidence type="ECO:0000256" key="4">
    <source>
        <dbReference type="ARBA" id="ARBA00022553"/>
    </source>
</evidence>
<evidence type="ECO:0000256" key="8">
    <source>
        <dbReference type="ARBA" id="ARBA00022989"/>
    </source>
</evidence>
<dbReference type="GO" id="GO:0000155">
    <property type="term" value="F:phosphorelay sensor kinase activity"/>
    <property type="evidence" value="ECO:0007669"/>
    <property type="project" value="InterPro"/>
</dbReference>
<proteinExistence type="predicted"/>